<dbReference type="GO" id="GO:0005975">
    <property type="term" value="P:carbohydrate metabolic process"/>
    <property type="evidence" value="ECO:0007669"/>
    <property type="project" value="InterPro"/>
</dbReference>
<evidence type="ECO:0000259" key="1">
    <source>
        <dbReference type="Pfam" id="PF03190"/>
    </source>
</evidence>
<dbReference type="Gene3D" id="1.50.10.10">
    <property type="match status" value="1"/>
</dbReference>
<dbReference type="Pfam" id="PF03190">
    <property type="entry name" value="Thioredox_DsbH"/>
    <property type="match status" value="1"/>
</dbReference>
<dbReference type="SUPFAM" id="SSF52833">
    <property type="entry name" value="Thioredoxin-like"/>
    <property type="match status" value="1"/>
</dbReference>
<dbReference type="RefSeq" id="WP_167527951.1">
    <property type="nucleotide sequence ID" value="NZ_AP021874.1"/>
</dbReference>
<feature type="domain" description="Spermatogenesis-associated protein 20-like TRX" evidence="1">
    <location>
        <begin position="34"/>
        <end position="197"/>
    </location>
</feature>
<dbReference type="EMBL" id="AP021874">
    <property type="protein sequence ID" value="BBO71229.1"/>
    <property type="molecule type" value="Genomic_DNA"/>
</dbReference>
<proteinExistence type="predicted"/>
<dbReference type="PANTHER" id="PTHR42899">
    <property type="entry name" value="SPERMATOGENESIS-ASSOCIATED PROTEIN 20"/>
    <property type="match status" value="1"/>
</dbReference>
<reference evidence="2 3" key="1">
    <citation type="submission" date="2019-11" db="EMBL/GenBank/DDBJ databases">
        <title>Comparative genomics of hydrocarbon-degrading Desulfosarcina strains.</title>
        <authorList>
            <person name="Watanabe M."/>
            <person name="Kojima H."/>
            <person name="Fukui M."/>
        </authorList>
    </citation>
    <scope>NUCLEOTIDE SEQUENCE [LARGE SCALE GENOMIC DNA]</scope>
    <source>
        <strain evidence="2 3">PL12</strain>
    </source>
</reference>
<dbReference type="Gene3D" id="3.40.30.10">
    <property type="entry name" value="Glutaredoxin"/>
    <property type="match status" value="1"/>
</dbReference>
<dbReference type="InterPro" id="IPR004879">
    <property type="entry name" value="Ssp411-like_TRX"/>
</dbReference>
<name>A0A5K7YTB5_9BACT</name>
<gene>
    <name evidence="2" type="ORF">DSCA_51590</name>
</gene>
<dbReference type="InterPro" id="IPR008928">
    <property type="entry name" value="6-hairpin_glycosidase_sf"/>
</dbReference>
<dbReference type="Proteomes" id="UP000427906">
    <property type="component" value="Chromosome"/>
</dbReference>
<dbReference type="InterPro" id="IPR024705">
    <property type="entry name" value="Ssp411"/>
</dbReference>
<dbReference type="SUPFAM" id="SSF48208">
    <property type="entry name" value="Six-hairpin glycosidases"/>
    <property type="match status" value="1"/>
</dbReference>
<dbReference type="InterPro" id="IPR012341">
    <property type="entry name" value="6hp_glycosidase-like_sf"/>
</dbReference>
<dbReference type="PANTHER" id="PTHR42899:SF1">
    <property type="entry name" value="SPERMATOGENESIS-ASSOCIATED PROTEIN 20"/>
    <property type="match status" value="1"/>
</dbReference>
<evidence type="ECO:0000313" key="2">
    <source>
        <dbReference type="EMBL" id="BBO71229.1"/>
    </source>
</evidence>
<organism evidence="2 3">
    <name type="scientific">Desulfosarcina alkanivorans</name>
    <dbReference type="NCBI Taxonomy" id="571177"/>
    <lineage>
        <taxon>Bacteria</taxon>
        <taxon>Pseudomonadati</taxon>
        <taxon>Thermodesulfobacteriota</taxon>
        <taxon>Desulfobacteria</taxon>
        <taxon>Desulfobacterales</taxon>
        <taxon>Desulfosarcinaceae</taxon>
        <taxon>Desulfosarcina</taxon>
    </lineage>
</organism>
<sequence length="722" mass="79673">MTLERQIRKMIRRRGDAYRPRTRHLDDKGQAIYTNRLFLESSPYLIQHAHNPVDWYPWGDEAFAAAGRMDRPVLLSVGYATCHWCHVMEEESFEDEEIAGYINANYIAVKVDREERPDVDAIYMSAVQAITGRGGWPMTVWLTPDREPFYGGTYFPARDGDRGSPVGFLTLLEKIRSSYDDKRELVDRSAGELSRAVRRMLAPAAGGRLPMAEVLERAVSSGKTRFDPVHGGIAGAPKFPSSLPIRLLLRHHRRTGDTQSLNMAALTLEKMAAGGMNDQVGGGFHRYSTDERWQVPHFEKMLYDNALLVPAYIEGWQATGNERFRQVAINTLDYVAREMTSPEGGFYSATDADSLTPSGHREEGWFFTWTAEELDGVLGSDDARIAAAVYGVAAGGNFEGRSVLFLPRVLDHLAADLGLSPVGLASAVERINAALYAHRLQRPAPLRDEKILAAWNGLMISAFARSGFALDDSDYLDRAGRAAEFILDRMVANGRLKRSFKDGLARGNGFLDDHAFVAAGLLDLFEATAELYWLTRAVELDRVLAEDFEDTENGGFFMTADDHEVLIVREKPALDGALPSGNAVALMNLLRLNALTLDPSYLKRAEQGFVAFSTVMAANPSAFGEMLLALDDFLHPPRQVIIVTPAGADARRFADGLRPVFLPGSPAMIVTESKAAQLSRRFPLFKEKRAAGGQTTAYVCQNGACQLPVSTGDALMQQLRAS</sequence>
<dbReference type="PIRSF" id="PIRSF006402">
    <property type="entry name" value="UCP006402_thioredoxin"/>
    <property type="match status" value="1"/>
</dbReference>
<dbReference type="CDD" id="cd02955">
    <property type="entry name" value="SSP411"/>
    <property type="match status" value="1"/>
</dbReference>
<keyword evidence="3" id="KW-1185">Reference proteome</keyword>
<evidence type="ECO:0000313" key="3">
    <source>
        <dbReference type="Proteomes" id="UP000427906"/>
    </source>
</evidence>
<dbReference type="AlphaFoldDB" id="A0A5K7YTB5"/>
<dbReference type="KEGG" id="dalk:DSCA_51590"/>
<accession>A0A5K7YTB5</accession>
<protein>
    <submittedName>
        <fullName evidence="2">Thioredoxin domain-containing protein</fullName>
    </submittedName>
</protein>
<dbReference type="InterPro" id="IPR036249">
    <property type="entry name" value="Thioredoxin-like_sf"/>
</dbReference>
<dbReference type="Gene3D" id="1.50.10.20">
    <property type="match status" value="1"/>
</dbReference>